<accession>A0ABU9NW08</accession>
<evidence type="ECO:0000313" key="1">
    <source>
        <dbReference type="EMBL" id="MEM0578542.1"/>
    </source>
</evidence>
<proteinExistence type="predicted"/>
<sequence>MIAILSFVGLKILLHDYIEVPEWASLGFIALSLLTGVLVSLKLSKDEDIIEETKAQKKL</sequence>
<keyword evidence="2" id="KW-1185">Reference proteome</keyword>
<reference evidence="1 2" key="1">
    <citation type="submission" date="2024-03" db="EMBL/GenBank/DDBJ databases">
        <title>Two novel species of the genus Flavobacterium exhibiting potentially degradation of complex polysaccharides.</title>
        <authorList>
            <person name="Lian X."/>
        </authorList>
    </citation>
    <scope>NUCLEOTIDE SEQUENCE [LARGE SCALE GENOMIC DNA]</scope>
    <source>
        <strain evidence="1 2">N6</strain>
    </source>
</reference>
<gene>
    <name evidence="1" type="ORF">WFZ86_18710</name>
</gene>
<dbReference type="Proteomes" id="UP001468798">
    <property type="component" value="Unassembled WGS sequence"/>
</dbReference>
<dbReference type="EMBL" id="JBCGDP010000027">
    <property type="protein sequence ID" value="MEM0578542.1"/>
    <property type="molecule type" value="Genomic_DNA"/>
</dbReference>
<dbReference type="RefSeq" id="WP_342693351.1">
    <property type="nucleotide sequence ID" value="NZ_JBCGDP010000027.1"/>
</dbReference>
<comment type="caution">
    <text evidence="1">The sequence shown here is derived from an EMBL/GenBank/DDBJ whole genome shotgun (WGS) entry which is preliminary data.</text>
</comment>
<protein>
    <submittedName>
        <fullName evidence="1">Uncharacterized protein</fullName>
    </submittedName>
</protein>
<organism evidence="1 2">
    <name type="scientific">Flavobacterium polysaccharolyticum</name>
    <dbReference type="NCBI Taxonomy" id="3133148"/>
    <lineage>
        <taxon>Bacteria</taxon>
        <taxon>Pseudomonadati</taxon>
        <taxon>Bacteroidota</taxon>
        <taxon>Flavobacteriia</taxon>
        <taxon>Flavobacteriales</taxon>
        <taxon>Flavobacteriaceae</taxon>
        <taxon>Flavobacterium</taxon>
    </lineage>
</organism>
<evidence type="ECO:0000313" key="2">
    <source>
        <dbReference type="Proteomes" id="UP001468798"/>
    </source>
</evidence>
<name>A0ABU9NW08_9FLAO</name>